<keyword evidence="3" id="KW-1185">Reference proteome</keyword>
<reference evidence="3" key="1">
    <citation type="journal article" date="2015" name="Nat. Genet.">
        <title>The genome and transcriptome of the zoonotic hookworm Ancylostoma ceylanicum identify infection-specific gene families.</title>
        <authorList>
            <person name="Schwarz E.M."/>
            <person name="Hu Y."/>
            <person name="Antoshechkin I."/>
            <person name="Miller M.M."/>
            <person name="Sternberg P.W."/>
            <person name="Aroian R.V."/>
        </authorList>
    </citation>
    <scope>NUCLEOTIDE SEQUENCE</scope>
    <source>
        <strain evidence="3">HY135</strain>
    </source>
</reference>
<accession>A0A016VQ90</accession>
<organism evidence="2 3">
    <name type="scientific">Ancylostoma ceylanicum</name>
    <dbReference type="NCBI Taxonomy" id="53326"/>
    <lineage>
        <taxon>Eukaryota</taxon>
        <taxon>Metazoa</taxon>
        <taxon>Ecdysozoa</taxon>
        <taxon>Nematoda</taxon>
        <taxon>Chromadorea</taxon>
        <taxon>Rhabditida</taxon>
        <taxon>Rhabditina</taxon>
        <taxon>Rhabditomorpha</taxon>
        <taxon>Strongyloidea</taxon>
        <taxon>Ancylostomatidae</taxon>
        <taxon>Ancylostomatinae</taxon>
        <taxon>Ancylostoma</taxon>
    </lineage>
</organism>
<dbReference type="Proteomes" id="UP000024635">
    <property type="component" value="Unassembled WGS sequence"/>
</dbReference>
<evidence type="ECO:0000313" key="2">
    <source>
        <dbReference type="EMBL" id="EYC29212.1"/>
    </source>
</evidence>
<sequence>MCFRSGDRIEKKKTKSGSDTFSFGSLFGANKGARSKKVSHISAYLLVTVEKRVTVQRLHDSYRLYIYEIQSFVQFDQAGEHFMRAFKKIFSCSLLLEICWS</sequence>
<comment type="caution">
    <text evidence="2">The sequence shown here is derived from an EMBL/GenBank/DDBJ whole genome shotgun (WGS) entry which is preliminary data.</text>
</comment>
<proteinExistence type="predicted"/>
<dbReference type="EMBL" id="JARK01001342">
    <property type="protein sequence ID" value="EYC29212.1"/>
    <property type="molecule type" value="Genomic_DNA"/>
</dbReference>
<evidence type="ECO:0000256" key="1">
    <source>
        <dbReference type="SAM" id="MobiDB-lite"/>
    </source>
</evidence>
<feature type="region of interest" description="Disordered" evidence="1">
    <location>
        <begin position="1"/>
        <end position="25"/>
    </location>
</feature>
<evidence type="ECO:0000313" key="3">
    <source>
        <dbReference type="Proteomes" id="UP000024635"/>
    </source>
</evidence>
<feature type="compositionally biased region" description="Basic and acidic residues" evidence="1">
    <location>
        <begin position="1"/>
        <end position="10"/>
    </location>
</feature>
<protein>
    <submittedName>
        <fullName evidence="2">Uncharacterized protein</fullName>
    </submittedName>
</protein>
<gene>
    <name evidence="2" type="primary">Acey_s0006.g2843</name>
    <name evidence="2" type="ORF">Y032_0006g2843</name>
</gene>
<dbReference type="AlphaFoldDB" id="A0A016VQ90"/>
<name>A0A016VQ90_9BILA</name>